<dbReference type="SUPFAM" id="SSF52172">
    <property type="entry name" value="CheY-like"/>
    <property type="match status" value="1"/>
</dbReference>
<evidence type="ECO:0000256" key="6">
    <source>
        <dbReference type="PROSITE-ProRule" id="PRU00169"/>
    </source>
</evidence>
<evidence type="ECO:0000256" key="4">
    <source>
        <dbReference type="ARBA" id="ARBA00023125"/>
    </source>
</evidence>
<evidence type="ECO:0000256" key="5">
    <source>
        <dbReference type="ARBA" id="ARBA00023163"/>
    </source>
</evidence>
<dbReference type="Gene3D" id="1.10.10.10">
    <property type="entry name" value="Winged helix-like DNA-binding domain superfamily/Winged helix DNA-binding domain"/>
    <property type="match status" value="1"/>
</dbReference>
<evidence type="ECO:0000256" key="3">
    <source>
        <dbReference type="ARBA" id="ARBA00023015"/>
    </source>
</evidence>
<dbReference type="InterPro" id="IPR001867">
    <property type="entry name" value="OmpR/PhoB-type_DNA-bd"/>
</dbReference>
<proteinExistence type="predicted"/>
<dbReference type="GO" id="GO:0000976">
    <property type="term" value="F:transcription cis-regulatory region binding"/>
    <property type="evidence" value="ECO:0007669"/>
    <property type="project" value="TreeGrafter"/>
</dbReference>
<dbReference type="GO" id="GO:0006355">
    <property type="term" value="P:regulation of DNA-templated transcription"/>
    <property type="evidence" value="ECO:0007669"/>
    <property type="project" value="InterPro"/>
</dbReference>
<keyword evidence="1 6" id="KW-0597">Phosphoprotein</keyword>
<feature type="modified residue" description="4-aspartylphosphate" evidence="6">
    <location>
        <position position="52"/>
    </location>
</feature>
<reference evidence="10" key="1">
    <citation type="submission" date="2023-01" db="EMBL/GenBank/DDBJ databases">
        <title>Human gut microbiome strain richness.</title>
        <authorList>
            <person name="Chen-Liaw A."/>
        </authorList>
    </citation>
    <scope>NUCLEOTIDE SEQUENCE</scope>
    <source>
        <strain evidence="10">D55st1_G4_D55t1_190419</strain>
    </source>
</reference>
<sequence length="222" mass="25764">MNKILIVEDDNTIHDMVKEYLNKRGFQCEHAYSGTEALLVQKQENCDLILMDLMLPGLDGKQALTKIKKEYDVPVIIVSAKNTIEDKVSLLAIGADDYITKPFALEELEARINVQLRKHHTDKDDGIIVQNLILYPDQRTFQIDDTKVSLTKHEYRIMELLMQYPKRAFSKKDIYEYAWDDIYAADDKTVSVHISNIRNKCKGRDIIETVWGIGFKLKLERE</sequence>
<dbReference type="InterPro" id="IPR039420">
    <property type="entry name" value="WalR-like"/>
</dbReference>
<dbReference type="GO" id="GO:0032993">
    <property type="term" value="C:protein-DNA complex"/>
    <property type="evidence" value="ECO:0007669"/>
    <property type="project" value="TreeGrafter"/>
</dbReference>
<dbReference type="GO" id="GO:0005829">
    <property type="term" value="C:cytosol"/>
    <property type="evidence" value="ECO:0007669"/>
    <property type="project" value="TreeGrafter"/>
</dbReference>
<feature type="domain" description="Response regulatory" evidence="8">
    <location>
        <begin position="3"/>
        <end position="116"/>
    </location>
</feature>
<keyword evidence="2" id="KW-0902">Two-component regulatory system</keyword>
<evidence type="ECO:0000313" key="10">
    <source>
        <dbReference type="EMBL" id="MDC0827925.1"/>
    </source>
</evidence>
<evidence type="ECO:0000313" key="11">
    <source>
        <dbReference type="Proteomes" id="UP001220658"/>
    </source>
</evidence>
<dbReference type="GO" id="GO:0000156">
    <property type="term" value="F:phosphorelay response regulator activity"/>
    <property type="evidence" value="ECO:0007669"/>
    <property type="project" value="TreeGrafter"/>
</dbReference>
<dbReference type="Pfam" id="PF00072">
    <property type="entry name" value="Response_reg"/>
    <property type="match status" value="1"/>
</dbReference>
<dbReference type="RefSeq" id="WP_022356203.1">
    <property type="nucleotide sequence ID" value="NZ_CABKSV010000055.1"/>
</dbReference>
<dbReference type="Pfam" id="PF00486">
    <property type="entry name" value="Trans_reg_C"/>
    <property type="match status" value="1"/>
</dbReference>
<protein>
    <submittedName>
        <fullName evidence="10">Response regulator transcription factor</fullName>
    </submittedName>
</protein>
<dbReference type="Proteomes" id="UP001220658">
    <property type="component" value="Unassembled WGS sequence"/>
</dbReference>
<dbReference type="SMART" id="SM00862">
    <property type="entry name" value="Trans_reg_C"/>
    <property type="match status" value="1"/>
</dbReference>
<dbReference type="InterPro" id="IPR001789">
    <property type="entry name" value="Sig_transdc_resp-reg_receiver"/>
</dbReference>
<organism evidence="10 11">
    <name type="scientific">Faecalitalea cylindroides</name>
    <dbReference type="NCBI Taxonomy" id="39483"/>
    <lineage>
        <taxon>Bacteria</taxon>
        <taxon>Bacillati</taxon>
        <taxon>Bacillota</taxon>
        <taxon>Erysipelotrichia</taxon>
        <taxon>Erysipelotrichales</taxon>
        <taxon>Erysipelotrichaceae</taxon>
        <taxon>Faecalitalea</taxon>
    </lineage>
</organism>
<evidence type="ECO:0000259" key="8">
    <source>
        <dbReference type="PROSITE" id="PS50110"/>
    </source>
</evidence>
<dbReference type="PROSITE" id="PS50110">
    <property type="entry name" value="RESPONSE_REGULATORY"/>
    <property type="match status" value="1"/>
</dbReference>
<dbReference type="InterPro" id="IPR011006">
    <property type="entry name" value="CheY-like_superfamily"/>
</dbReference>
<evidence type="ECO:0000259" key="9">
    <source>
        <dbReference type="PROSITE" id="PS51755"/>
    </source>
</evidence>
<dbReference type="PROSITE" id="PS51755">
    <property type="entry name" value="OMPR_PHOB"/>
    <property type="match status" value="1"/>
</dbReference>
<dbReference type="PANTHER" id="PTHR48111">
    <property type="entry name" value="REGULATOR OF RPOS"/>
    <property type="match status" value="1"/>
</dbReference>
<evidence type="ECO:0000256" key="7">
    <source>
        <dbReference type="PROSITE-ProRule" id="PRU01091"/>
    </source>
</evidence>
<keyword evidence="5" id="KW-0804">Transcription</keyword>
<dbReference type="InterPro" id="IPR036388">
    <property type="entry name" value="WH-like_DNA-bd_sf"/>
</dbReference>
<feature type="domain" description="OmpR/PhoB-type" evidence="9">
    <location>
        <begin position="124"/>
        <end position="219"/>
    </location>
</feature>
<dbReference type="GeneID" id="79876566"/>
<dbReference type="PANTHER" id="PTHR48111:SF2">
    <property type="entry name" value="RESPONSE REGULATOR SAER"/>
    <property type="match status" value="1"/>
</dbReference>
<evidence type="ECO:0000256" key="1">
    <source>
        <dbReference type="ARBA" id="ARBA00022553"/>
    </source>
</evidence>
<name>A0AAW6FR51_9FIRM</name>
<dbReference type="CDD" id="cd00383">
    <property type="entry name" value="trans_reg_C"/>
    <property type="match status" value="1"/>
</dbReference>
<comment type="caution">
    <text evidence="10">The sequence shown here is derived from an EMBL/GenBank/DDBJ whole genome shotgun (WGS) entry which is preliminary data.</text>
</comment>
<keyword evidence="4 7" id="KW-0238">DNA-binding</keyword>
<dbReference type="Gene3D" id="3.40.50.2300">
    <property type="match status" value="1"/>
</dbReference>
<dbReference type="AlphaFoldDB" id="A0AAW6FR51"/>
<dbReference type="EMBL" id="JAQNCK010000008">
    <property type="protein sequence ID" value="MDC0827925.1"/>
    <property type="molecule type" value="Genomic_DNA"/>
</dbReference>
<dbReference type="FunFam" id="3.40.50.2300:FF:000001">
    <property type="entry name" value="DNA-binding response regulator PhoB"/>
    <property type="match status" value="1"/>
</dbReference>
<dbReference type="SMART" id="SM00448">
    <property type="entry name" value="REC"/>
    <property type="match status" value="1"/>
</dbReference>
<gene>
    <name evidence="10" type="ORF">POG00_04280</name>
</gene>
<dbReference type="Gene3D" id="6.10.250.690">
    <property type="match status" value="1"/>
</dbReference>
<keyword evidence="3" id="KW-0805">Transcription regulation</keyword>
<evidence type="ECO:0000256" key="2">
    <source>
        <dbReference type="ARBA" id="ARBA00023012"/>
    </source>
</evidence>
<feature type="DNA-binding region" description="OmpR/PhoB-type" evidence="7">
    <location>
        <begin position="124"/>
        <end position="219"/>
    </location>
</feature>
<accession>A0AAW6FR51</accession>